<reference evidence="3" key="1">
    <citation type="submission" date="2016-10" db="EMBL/GenBank/DDBJ databases">
        <authorList>
            <person name="Varghese N."/>
            <person name="Submissions S."/>
        </authorList>
    </citation>
    <scope>NUCLEOTIDE SEQUENCE [LARGE SCALE GENOMIC DNA]</scope>
    <source>
        <strain evidence="3">P18</strain>
    </source>
</reference>
<evidence type="ECO:0000313" key="3">
    <source>
        <dbReference type="Proteomes" id="UP000182624"/>
    </source>
</evidence>
<evidence type="ECO:0000256" key="1">
    <source>
        <dbReference type="SAM" id="MobiDB-lite"/>
    </source>
</evidence>
<dbReference type="EMBL" id="FOXO01000010">
    <property type="protein sequence ID" value="SFP87429.1"/>
    <property type="molecule type" value="Genomic_DNA"/>
</dbReference>
<dbReference type="Proteomes" id="UP000182624">
    <property type="component" value="Unassembled WGS sequence"/>
</dbReference>
<organism evidence="2 3">
    <name type="scientific">Butyrivibrio proteoclasticus</name>
    <dbReference type="NCBI Taxonomy" id="43305"/>
    <lineage>
        <taxon>Bacteria</taxon>
        <taxon>Bacillati</taxon>
        <taxon>Bacillota</taxon>
        <taxon>Clostridia</taxon>
        <taxon>Lachnospirales</taxon>
        <taxon>Lachnospiraceae</taxon>
        <taxon>Butyrivibrio</taxon>
    </lineage>
</organism>
<protein>
    <submittedName>
        <fullName evidence="2">Uncharacterized protein</fullName>
    </submittedName>
</protein>
<dbReference type="AlphaFoldDB" id="A0A1I5TWN6"/>
<name>A0A1I5TWN6_9FIRM</name>
<gene>
    <name evidence="2" type="ORF">SAMN04487928_11068</name>
</gene>
<sequence>MSGILEDPIDEKDKIADFWVRTAGTPKQRASKDKENPKKMLKQYAK</sequence>
<dbReference type="RefSeq" id="WP_177201622.1">
    <property type="nucleotide sequence ID" value="NZ_FOXO01000010.1"/>
</dbReference>
<feature type="region of interest" description="Disordered" evidence="1">
    <location>
        <begin position="24"/>
        <end position="46"/>
    </location>
</feature>
<accession>A0A1I5TWN6</accession>
<evidence type="ECO:0000313" key="2">
    <source>
        <dbReference type="EMBL" id="SFP87429.1"/>
    </source>
</evidence>
<proteinExistence type="predicted"/>
<keyword evidence="3" id="KW-1185">Reference proteome</keyword>